<reference evidence="2 3" key="1">
    <citation type="journal article" date="2020" name="ISME J.">
        <title>Uncovering the hidden diversity of litter-decomposition mechanisms in mushroom-forming fungi.</title>
        <authorList>
            <person name="Floudas D."/>
            <person name="Bentzer J."/>
            <person name="Ahren D."/>
            <person name="Johansson T."/>
            <person name="Persson P."/>
            <person name="Tunlid A."/>
        </authorList>
    </citation>
    <scope>NUCLEOTIDE SEQUENCE [LARGE SCALE GENOMIC DNA]</scope>
    <source>
        <strain evidence="2 3">CBS 175.51</strain>
    </source>
</reference>
<keyword evidence="3" id="KW-1185">Reference proteome</keyword>
<feature type="region of interest" description="Disordered" evidence="1">
    <location>
        <begin position="28"/>
        <end position="60"/>
    </location>
</feature>
<protein>
    <submittedName>
        <fullName evidence="2">Uncharacterized protein</fullName>
    </submittedName>
</protein>
<comment type="caution">
    <text evidence="2">The sequence shown here is derived from an EMBL/GenBank/DDBJ whole genome shotgun (WGS) entry which is preliminary data.</text>
</comment>
<accession>A0A8H5FA09</accession>
<dbReference type="EMBL" id="JAACJK010000121">
    <property type="protein sequence ID" value="KAF5329189.1"/>
    <property type="molecule type" value="Genomic_DNA"/>
</dbReference>
<feature type="compositionally biased region" description="Basic and acidic residues" evidence="1">
    <location>
        <begin position="138"/>
        <end position="147"/>
    </location>
</feature>
<feature type="compositionally biased region" description="Basic and acidic residues" evidence="1">
    <location>
        <begin position="94"/>
        <end position="106"/>
    </location>
</feature>
<name>A0A8H5FA09_9AGAR</name>
<evidence type="ECO:0000313" key="3">
    <source>
        <dbReference type="Proteomes" id="UP000541558"/>
    </source>
</evidence>
<sequence>MPANFYFDTGQSLISIVRAVPERPMPGFQVSPGAKTEGPPFNRLTPTRKSQLPAHGRTPKHKTIGRLATIHSPSIKTPIARCFSAHFTHERHLAEPRAPGHPEPNETRVSGPTDSAIRRPSHPPLAARSQINPTSSKHTHEYIDTRRQFTRPRAAPHNTRSTSTSHNCDHEPSRASQNRRKRETRVCLRRMGLRERPDMDAHVGGYC</sequence>
<evidence type="ECO:0000313" key="2">
    <source>
        <dbReference type="EMBL" id="KAF5329189.1"/>
    </source>
</evidence>
<feature type="region of interest" description="Disordered" evidence="1">
    <location>
        <begin position="94"/>
        <end position="184"/>
    </location>
</feature>
<gene>
    <name evidence="2" type="ORF">D9611_013167</name>
</gene>
<organism evidence="2 3">
    <name type="scientific">Ephemerocybe angulata</name>
    <dbReference type="NCBI Taxonomy" id="980116"/>
    <lineage>
        <taxon>Eukaryota</taxon>
        <taxon>Fungi</taxon>
        <taxon>Dikarya</taxon>
        <taxon>Basidiomycota</taxon>
        <taxon>Agaricomycotina</taxon>
        <taxon>Agaricomycetes</taxon>
        <taxon>Agaricomycetidae</taxon>
        <taxon>Agaricales</taxon>
        <taxon>Agaricineae</taxon>
        <taxon>Psathyrellaceae</taxon>
        <taxon>Ephemerocybe</taxon>
    </lineage>
</organism>
<proteinExistence type="predicted"/>
<evidence type="ECO:0000256" key="1">
    <source>
        <dbReference type="SAM" id="MobiDB-lite"/>
    </source>
</evidence>
<dbReference type="Proteomes" id="UP000541558">
    <property type="component" value="Unassembled WGS sequence"/>
</dbReference>
<dbReference type="AlphaFoldDB" id="A0A8H5FA09"/>